<evidence type="ECO:0000313" key="7">
    <source>
        <dbReference type="EMBL" id="MFC7310193.1"/>
    </source>
</evidence>
<dbReference type="Pfam" id="PF03704">
    <property type="entry name" value="BTAD"/>
    <property type="match status" value="1"/>
</dbReference>
<comment type="similarity">
    <text evidence="1">Belongs to the AfsR/DnrI/RedD regulatory family.</text>
</comment>
<dbReference type="PANTHER" id="PTHR47691:SF3">
    <property type="entry name" value="HTH-TYPE TRANSCRIPTIONAL REGULATOR RV0890C-RELATED"/>
    <property type="match status" value="1"/>
</dbReference>
<feature type="compositionally biased region" description="Basic and acidic residues" evidence="5">
    <location>
        <begin position="259"/>
        <end position="269"/>
    </location>
</feature>
<dbReference type="Pfam" id="PF00486">
    <property type="entry name" value="Trans_reg_C"/>
    <property type="match status" value="1"/>
</dbReference>
<comment type="caution">
    <text evidence="7">The sequence shown here is derived from an EMBL/GenBank/DDBJ whole genome shotgun (WGS) entry which is preliminary data.</text>
</comment>
<evidence type="ECO:0000259" key="6">
    <source>
        <dbReference type="PROSITE" id="PS51755"/>
    </source>
</evidence>
<dbReference type="InterPro" id="IPR016032">
    <property type="entry name" value="Sig_transdc_resp-reg_C-effctor"/>
</dbReference>
<evidence type="ECO:0000256" key="3">
    <source>
        <dbReference type="ARBA" id="ARBA00023125"/>
    </source>
</evidence>
<dbReference type="EMBL" id="JBHTCF010000029">
    <property type="protein sequence ID" value="MFC7310193.1"/>
    <property type="molecule type" value="Genomic_DNA"/>
</dbReference>
<organism evidence="7 8">
    <name type="scientific">Streptomyces monticola</name>
    <dbReference type="NCBI Taxonomy" id="2666263"/>
    <lineage>
        <taxon>Bacteria</taxon>
        <taxon>Bacillati</taxon>
        <taxon>Actinomycetota</taxon>
        <taxon>Actinomycetes</taxon>
        <taxon>Kitasatosporales</taxon>
        <taxon>Streptomycetaceae</taxon>
        <taxon>Streptomyces</taxon>
    </lineage>
</organism>
<feature type="region of interest" description="Disordered" evidence="5">
    <location>
        <begin position="240"/>
        <end position="322"/>
    </location>
</feature>
<dbReference type="PROSITE" id="PS51755">
    <property type="entry name" value="OMPR_PHOB"/>
    <property type="match status" value="1"/>
</dbReference>
<dbReference type="RefSeq" id="WP_381840237.1">
    <property type="nucleotide sequence ID" value="NZ_JBHTCF010000029.1"/>
</dbReference>
<dbReference type="CDD" id="cd15831">
    <property type="entry name" value="BTAD"/>
    <property type="match status" value="1"/>
</dbReference>
<feature type="compositionally biased region" description="Basic and acidic residues" evidence="5">
    <location>
        <begin position="281"/>
        <end position="313"/>
    </location>
</feature>
<name>A0ABW2JXG5_9ACTN</name>
<feature type="DNA-binding region" description="OmpR/PhoB-type" evidence="4">
    <location>
        <begin position="1"/>
        <end position="90"/>
    </location>
</feature>
<feature type="compositionally biased region" description="Low complexity" evidence="5">
    <location>
        <begin position="270"/>
        <end position="279"/>
    </location>
</feature>
<dbReference type="SUPFAM" id="SSF48452">
    <property type="entry name" value="TPR-like"/>
    <property type="match status" value="2"/>
</dbReference>
<feature type="domain" description="OmpR/PhoB-type" evidence="6">
    <location>
        <begin position="1"/>
        <end position="90"/>
    </location>
</feature>
<dbReference type="SUPFAM" id="SSF52540">
    <property type="entry name" value="P-loop containing nucleoside triphosphate hydrolases"/>
    <property type="match status" value="1"/>
</dbReference>
<dbReference type="SMART" id="SM00862">
    <property type="entry name" value="Trans_reg_C"/>
    <property type="match status" value="1"/>
</dbReference>
<keyword evidence="3 4" id="KW-0238">DNA-binding</keyword>
<dbReference type="Gene3D" id="1.25.40.10">
    <property type="entry name" value="Tetratricopeptide repeat domain"/>
    <property type="match status" value="2"/>
</dbReference>
<dbReference type="SMART" id="SM01043">
    <property type="entry name" value="BTAD"/>
    <property type="match status" value="1"/>
</dbReference>
<dbReference type="Gene3D" id="3.40.50.300">
    <property type="entry name" value="P-loop containing nucleotide triphosphate hydrolases"/>
    <property type="match status" value="1"/>
</dbReference>
<sequence length="1140" mass="124011">MRYQILGATAAHDDHGAPVTIGGPRLRALLAALALRAGRTATIETLIDEVWAEDPPHDAPAALQALVGRLRRALGRETVASVPGGYRLAAAPEDIDLHRFERLAKDGTEALDRGDPATASRTLREALSLWQGPALADLPDRTAAARPEARRLDATRSLIEAELRLGRAHDVVPELQELAEAHPYDEPLHAQLIRALRATGRGADALAAYEQARRILAEGLGADPGPELRALHAELLEAPAEERRTAEPEATAPQHRPQNRQDRQDRQDPQGRQSGQDQWDGQDRDGGQDRQDRPDHQDRQDLQDRPDRHDRTGNLRPRLTSFVGREPELAAIRSDLQRARLVTLTGPGGSGKTRLAEETAAGRTAAAWLVELAPLDHPEAVPGAVVSALGLRETALMTSELTLAQDDPAALLVEYCAPRSLLLILDNCEHVIEAAARLAETLLTRCPELRILATSREPLGVPGEAVRPVDPLPEATAHRLFAERAAAVRPGFDPADDPGAVAEICTRLDGLPLAIELAAARLRLLTPRQIADRLDDRFRLLTSGSRTVLPRQQTLRAVVDWSWDLLDERERTVLREVSVFAGGWDLPAAEAVCGPDAAELIGALVDKSLVVAAPAGDAPGTHHGSMRYRMLETIHEYATERAAEAPQDLAHARVRHIAYFLALVQEAEPLLRTAAQMPWIHRLEGELDNIRAALQRAIETGDEERAGELALAMSWFWWLRNYRREGAEWIARILPLGDDPEGPDAEQDPRFWPRMRLRLAHLFLVAEAGPLDELNTPEARAEVTLLRDTFARPVPQAAVFPGLLWPFTQAVISDSGDPGGTGDPASRLKAMDLAVETCRKYGGPWEIGVALMFRTHIAVDLHGGLTGVDSDLAELRELSKEVGDRWMRAQVCSAAGEAAMSRSQFDKAQEEYEEALQLAYEVGAYAEAPFLIARLAEIAYRAGDMELAGRALAEADAEADRYGVMDVRAFVRFLSASMALDRGDIARARQEWESARDQARRGTPPPQFDAAVANLDGRITAAESGPGRALPKLAHGLDLAVRAGCAELVLAALAESAASTLDALGDHARAARVLAAATHWRANAPRPEPEHSEAERLEHRLRTALGGEGYEREYAAGTDIGPEGALSELAQARADLEPGS</sequence>
<dbReference type="InterPro" id="IPR005158">
    <property type="entry name" value="BTAD"/>
</dbReference>
<evidence type="ECO:0000256" key="5">
    <source>
        <dbReference type="SAM" id="MobiDB-lite"/>
    </source>
</evidence>
<evidence type="ECO:0000256" key="1">
    <source>
        <dbReference type="ARBA" id="ARBA00005820"/>
    </source>
</evidence>
<gene>
    <name evidence="7" type="ORF">ACFQVC_39030</name>
</gene>
<dbReference type="Gene3D" id="1.10.10.10">
    <property type="entry name" value="Winged helix-like DNA-binding domain superfamily/Winged helix DNA-binding domain"/>
    <property type="match status" value="1"/>
</dbReference>
<keyword evidence="8" id="KW-1185">Reference proteome</keyword>
<dbReference type="InterPro" id="IPR027417">
    <property type="entry name" value="P-loop_NTPase"/>
</dbReference>
<dbReference type="Proteomes" id="UP001596523">
    <property type="component" value="Unassembled WGS sequence"/>
</dbReference>
<protein>
    <submittedName>
        <fullName evidence="7">BTAD domain-containing putative transcriptional regulator</fullName>
    </submittedName>
</protein>
<dbReference type="PANTHER" id="PTHR47691">
    <property type="entry name" value="REGULATOR-RELATED"/>
    <property type="match status" value="1"/>
</dbReference>
<dbReference type="InterPro" id="IPR001867">
    <property type="entry name" value="OmpR/PhoB-type_DNA-bd"/>
</dbReference>
<reference evidence="8" key="1">
    <citation type="journal article" date="2019" name="Int. J. Syst. Evol. Microbiol.">
        <title>The Global Catalogue of Microorganisms (GCM) 10K type strain sequencing project: providing services to taxonomists for standard genome sequencing and annotation.</title>
        <authorList>
            <consortium name="The Broad Institute Genomics Platform"/>
            <consortium name="The Broad Institute Genome Sequencing Center for Infectious Disease"/>
            <person name="Wu L."/>
            <person name="Ma J."/>
        </authorList>
    </citation>
    <scope>NUCLEOTIDE SEQUENCE [LARGE SCALE GENOMIC DNA]</scope>
    <source>
        <strain evidence="8">SYNS20</strain>
    </source>
</reference>
<dbReference type="InterPro" id="IPR011990">
    <property type="entry name" value="TPR-like_helical_dom_sf"/>
</dbReference>
<evidence type="ECO:0000313" key="8">
    <source>
        <dbReference type="Proteomes" id="UP001596523"/>
    </source>
</evidence>
<keyword evidence="2" id="KW-0902">Two-component regulatory system</keyword>
<feature type="region of interest" description="Disordered" evidence="5">
    <location>
        <begin position="1108"/>
        <end position="1140"/>
    </location>
</feature>
<dbReference type="InterPro" id="IPR036388">
    <property type="entry name" value="WH-like_DNA-bd_sf"/>
</dbReference>
<dbReference type="SUPFAM" id="SSF46894">
    <property type="entry name" value="C-terminal effector domain of the bipartite response regulators"/>
    <property type="match status" value="1"/>
</dbReference>
<proteinExistence type="inferred from homology"/>
<evidence type="ECO:0000256" key="2">
    <source>
        <dbReference type="ARBA" id="ARBA00023012"/>
    </source>
</evidence>
<evidence type="ECO:0000256" key="4">
    <source>
        <dbReference type="PROSITE-ProRule" id="PRU01091"/>
    </source>
</evidence>
<accession>A0ABW2JXG5</accession>